<dbReference type="Gene3D" id="3.50.50.60">
    <property type="entry name" value="FAD/NAD(P)-binding domain"/>
    <property type="match status" value="1"/>
</dbReference>
<dbReference type="AlphaFoldDB" id="A0A1M4SXV4"/>
<gene>
    <name evidence="1" type="ORF">SAMN05444008_101269</name>
</gene>
<dbReference type="RefSeq" id="WP_073039257.1">
    <property type="nucleotide sequence ID" value="NZ_FQUO01000001.1"/>
</dbReference>
<dbReference type="SUPFAM" id="SSF51905">
    <property type="entry name" value="FAD/NAD(P)-binding domain"/>
    <property type="match status" value="1"/>
</dbReference>
<dbReference type="PANTHER" id="PTHR10668:SF105">
    <property type="entry name" value="DEHYDROGENASE-RELATED"/>
    <property type="match status" value="1"/>
</dbReference>
<dbReference type="STRING" id="1302690.BUE76_00920"/>
<evidence type="ECO:0000313" key="2">
    <source>
        <dbReference type="Proteomes" id="UP000184368"/>
    </source>
</evidence>
<reference evidence="1 2" key="1">
    <citation type="submission" date="2016-11" db="EMBL/GenBank/DDBJ databases">
        <authorList>
            <person name="Jaros S."/>
            <person name="Januszkiewicz K."/>
            <person name="Wedrychowicz H."/>
        </authorList>
    </citation>
    <scope>NUCLEOTIDE SEQUENCE [LARGE SCALE GENOMIC DNA]</scope>
    <source>
        <strain evidence="1 2">DSM 26897</strain>
    </source>
</reference>
<accession>A0A1M4SXV4</accession>
<dbReference type="PRINTS" id="PR00411">
    <property type="entry name" value="PNDRDTASEI"/>
</dbReference>
<dbReference type="Proteomes" id="UP000184368">
    <property type="component" value="Unassembled WGS sequence"/>
</dbReference>
<dbReference type="Pfam" id="PF13450">
    <property type="entry name" value="NAD_binding_8"/>
    <property type="match status" value="1"/>
</dbReference>
<proteinExistence type="predicted"/>
<sequence>MPLPKKDYDAVVVGSGPNGLAAAIAMQQAGCSVLLIEGRNEIGGGLSTQELTLPGFLHDTCSAIHPLAAGSPFFQTLPLAEHGLQFVYPPVAAAHPFDDGTAAVLKGSIEETARLLGADADVYRRLMQEVTGDWQLIDRDVLGPLHLPKHPLAMARFGLKAVTSALYLSKRFSTREAKGLWAGMAAHSIQPLSNLTTSAIGLVLMAVGHLRGWPVPLGGSHSVARALASYFVSLGGHIQTGFYVSSLRQLPDAHAVLFDVTPRQLLQIAGYRFSSLYQWQLNRYRYGMGVFKVDWALDDAIPFAAEGCRTAGTVHLGNTIEEIALGEQLTSKGGHAEKPFVLLAQQSLFDVSRAPKGKHTAWAYCHVPNGSTRDMTAAIENQVERFAPGFRERIIGRHTMNTAQMEAYNPNFIGGDINGGILDVGQLFTRPALRYSPYRTAAKGIYICSSSTPPGGGVHGMCGYHAAKQALKDIFKLEPTPLHANHRNISAANAG</sequence>
<dbReference type="PANTHER" id="PTHR10668">
    <property type="entry name" value="PHYTOENE DEHYDROGENASE"/>
    <property type="match status" value="1"/>
</dbReference>
<organism evidence="1 2">
    <name type="scientific">Cnuella takakiae</name>
    <dbReference type="NCBI Taxonomy" id="1302690"/>
    <lineage>
        <taxon>Bacteria</taxon>
        <taxon>Pseudomonadati</taxon>
        <taxon>Bacteroidota</taxon>
        <taxon>Chitinophagia</taxon>
        <taxon>Chitinophagales</taxon>
        <taxon>Chitinophagaceae</taxon>
        <taxon>Cnuella</taxon>
    </lineage>
</organism>
<dbReference type="OrthoDB" id="833207at2"/>
<dbReference type="EMBL" id="FQUO01000001">
    <property type="protein sequence ID" value="SHE36999.1"/>
    <property type="molecule type" value="Genomic_DNA"/>
</dbReference>
<protein>
    <submittedName>
        <fullName evidence="1">Phytoene dehydrogenase-related protein</fullName>
    </submittedName>
</protein>
<evidence type="ECO:0000313" key="1">
    <source>
        <dbReference type="EMBL" id="SHE36999.1"/>
    </source>
</evidence>
<name>A0A1M4SXV4_9BACT</name>
<keyword evidence="2" id="KW-1185">Reference proteome</keyword>
<dbReference type="InterPro" id="IPR036188">
    <property type="entry name" value="FAD/NAD-bd_sf"/>
</dbReference>